<accession>A0ABZ0PW67</accession>
<comment type="similarity">
    <text evidence="9">Belongs to the GTP cyclohydrolase II family.</text>
</comment>
<feature type="binding site" evidence="9">
    <location>
        <position position="155"/>
    </location>
    <ligand>
        <name>GTP</name>
        <dbReference type="ChEBI" id="CHEBI:37565"/>
    </ligand>
</feature>
<name>A0ABZ0PW67_9PSED</name>
<keyword evidence="12" id="KW-1185">Reference proteome</keyword>
<dbReference type="CDD" id="cd00641">
    <property type="entry name" value="GTP_cyclohydro2"/>
    <property type="match status" value="1"/>
</dbReference>
<feature type="binding site" evidence="9">
    <location>
        <position position="150"/>
    </location>
    <ligand>
        <name>GTP</name>
        <dbReference type="ChEBI" id="CHEBI:37565"/>
    </ligand>
</feature>
<dbReference type="InterPro" id="IPR032677">
    <property type="entry name" value="GTP_cyclohydro_II"/>
</dbReference>
<keyword evidence="2 9" id="KW-0686">Riboflavin biosynthesis</keyword>
<feature type="binding site" evidence="9">
    <location>
        <position position="56"/>
    </location>
    <ligand>
        <name>Zn(2+)</name>
        <dbReference type="ChEBI" id="CHEBI:29105"/>
        <note>catalytic</note>
    </ligand>
</feature>
<dbReference type="InterPro" id="IPR000926">
    <property type="entry name" value="RibA"/>
</dbReference>
<comment type="cofactor">
    <cofactor evidence="9">
        <name>Zn(2+)</name>
        <dbReference type="ChEBI" id="CHEBI:29105"/>
    </cofactor>
    <text evidence="9">Binds 1 zinc ion per subunit.</text>
</comment>
<dbReference type="RefSeq" id="WP_318644626.1">
    <property type="nucleotide sequence ID" value="NZ_CP137892.1"/>
</dbReference>
<comment type="pathway">
    <text evidence="1 9">Cofactor biosynthesis; riboflavin biosynthesis; 5-amino-6-(D-ribitylamino)uracil from GTP: step 1/4.</text>
</comment>
<evidence type="ECO:0000313" key="11">
    <source>
        <dbReference type="EMBL" id="WPC05428.1"/>
    </source>
</evidence>
<keyword evidence="6 9" id="KW-0862">Zinc</keyword>
<keyword evidence="4 9" id="KW-0547">Nucleotide-binding</keyword>
<evidence type="ECO:0000256" key="5">
    <source>
        <dbReference type="ARBA" id="ARBA00022801"/>
    </source>
</evidence>
<evidence type="ECO:0000256" key="6">
    <source>
        <dbReference type="ARBA" id="ARBA00022833"/>
    </source>
</evidence>
<evidence type="ECO:0000256" key="8">
    <source>
        <dbReference type="ARBA" id="ARBA00049295"/>
    </source>
</evidence>
<evidence type="ECO:0000313" key="12">
    <source>
        <dbReference type="Proteomes" id="UP001305928"/>
    </source>
</evidence>
<dbReference type="PANTHER" id="PTHR21327:SF18">
    <property type="entry name" value="3,4-DIHYDROXY-2-BUTANONE 4-PHOSPHATE SYNTHASE"/>
    <property type="match status" value="1"/>
</dbReference>
<sequence length="197" mass="21914">MTHIKIRNQVAIPLSSGNCVGTFISFSGLSSNHEHIAIRFGSAELDNPLVRIHSECLTGDVFTSQRCDCGPQLNEAIARLNEEGGLLIYLRQEGRGIGLYAKLDAYRLQDGGLDTFEANTHLNFPEDSRDFSHAAQMLHALNVRRCRLMTNNPDKVIALKSCGIEVDYAIPTGVFVTEHNRHYLQAKVAKKNHLIDL</sequence>
<reference evidence="11 12" key="1">
    <citation type="submission" date="2023-11" db="EMBL/GenBank/DDBJ databases">
        <title>Complete genome of Pseudomonas benzenivorans BA3361.</title>
        <authorList>
            <person name="Shin S.Y."/>
            <person name="Song J."/>
            <person name="Kang H."/>
        </authorList>
    </citation>
    <scope>NUCLEOTIDE SEQUENCE [LARGE SCALE GENOMIC DNA]</scope>
    <source>
        <strain evidence="11 12">HNIBRBA3361</strain>
    </source>
</reference>
<keyword evidence="3 9" id="KW-0479">Metal-binding</keyword>
<feature type="binding site" evidence="9">
    <location>
        <begin position="93"/>
        <end position="95"/>
    </location>
    <ligand>
        <name>GTP</name>
        <dbReference type="ChEBI" id="CHEBI:37565"/>
    </ligand>
</feature>
<dbReference type="EC" id="3.5.4.25" evidence="9"/>
<protein>
    <recommendedName>
        <fullName evidence="9">GTP cyclohydrolase-2</fullName>
        <ecNumber evidence="9">3.5.4.25</ecNumber>
    </recommendedName>
    <alternativeName>
        <fullName evidence="9">GTP cyclohydrolase II</fullName>
    </alternativeName>
</protein>
<evidence type="ECO:0000256" key="2">
    <source>
        <dbReference type="ARBA" id="ARBA00022619"/>
    </source>
</evidence>
<feature type="binding site" evidence="9">
    <location>
        <position position="72"/>
    </location>
    <ligand>
        <name>GTP</name>
        <dbReference type="ChEBI" id="CHEBI:37565"/>
    </ligand>
</feature>
<feature type="binding site" evidence="9">
    <location>
        <position position="69"/>
    </location>
    <ligand>
        <name>Zn(2+)</name>
        <dbReference type="ChEBI" id="CHEBI:29105"/>
        <note>catalytic</note>
    </ligand>
</feature>
<dbReference type="GO" id="GO:0003935">
    <property type="term" value="F:GTP cyclohydrolase II activity"/>
    <property type="evidence" value="ECO:0007669"/>
    <property type="project" value="UniProtKB-EC"/>
</dbReference>
<dbReference type="PANTHER" id="PTHR21327">
    <property type="entry name" value="GTP CYCLOHYDROLASE II-RELATED"/>
    <property type="match status" value="1"/>
</dbReference>
<feature type="binding site" evidence="9">
    <location>
        <begin position="51"/>
        <end position="55"/>
    </location>
    <ligand>
        <name>GTP</name>
        <dbReference type="ChEBI" id="CHEBI:37565"/>
    </ligand>
</feature>
<feature type="binding site" evidence="9">
    <location>
        <position position="115"/>
    </location>
    <ligand>
        <name>GTP</name>
        <dbReference type="ChEBI" id="CHEBI:37565"/>
    </ligand>
</feature>
<evidence type="ECO:0000256" key="9">
    <source>
        <dbReference type="HAMAP-Rule" id="MF_00179"/>
    </source>
</evidence>
<evidence type="ECO:0000259" key="10">
    <source>
        <dbReference type="Pfam" id="PF00925"/>
    </source>
</evidence>
<dbReference type="Proteomes" id="UP001305928">
    <property type="component" value="Chromosome"/>
</dbReference>
<comment type="catalytic activity">
    <reaction evidence="8 9">
        <text>GTP + 4 H2O = 2,5-diamino-6-hydroxy-4-(5-phosphoribosylamino)-pyrimidine + formate + 2 phosphate + 3 H(+)</text>
        <dbReference type="Rhea" id="RHEA:23704"/>
        <dbReference type="ChEBI" id="CHEBI:15377"/>
        <dbReference type="ChEBI" id="CHEBI:15378"/>
        <dbReference type="ChEBI" id="CHEBI:15740"/>
        <dbReference type="ChEBI" id="CHEBI:37565"/>
        <dbReference type="ChEBI" id="CHEBI:43474"/>
        <dbReference type="ChEBI" id="CHEBI:58614"/>
        <dbReference type="EC" id="3.5.4.25"/>
    </reaction>
</comment>
<evidence type="ECO:0000256" key="1">
    <source>
        <dbReference type="ARBA" id="ARBA00004853"/>
    </source>
</evidence>
<dbReference type="NCBIfam" id="NF001591">
    <property type="entry name" value="PRK00393.1"/>
    <property type="match status" value="1"/>
</dbReference>
<feature type="domain" description="GTP cyclohydrolase II" evidence="10">
    <location>
        <begin position="22"/>
        <end position="168"/>
    </location>
</feature>
<dbReference type="SUPFAM" id="SSF142695">
    <property type="entry name" value="RibA-like"/>
    <property type="match status" value="1"/>
</dbReference>
<feature type="active site" description="Nucleophile" evidence="9">
    <location>
        <position position="129"/>
    </location>
</feature>
<feature type="binding site" evidence="9">
    <location>
        <position position="67"/>
    </location>
    <ligand>
        <name>Zn(2+)</name>
        <dbReference type="ChEBI" id="CHEBI:29105"/>
        <note>catalytic</note>
    </ligand>
</feature>
<gene>
    <name evidence="9 11" type="primary">ribA</name>
    <name evidence="11" type="ORF">SBP02_01355</name>
</gene>
<organism evidence="11 12">
    <name type="scientific">Pseudomonas benzenivorans</name>
    <dbReference type="NCBI Taxonomy" id="556533"/>
    <lineage>
        <taxon>Bacteria</taxon>
        <taxon>Pseudomonadati</taxon>
        <taxon>Pseudomonadota</taxon>
        <taxon>Gammaproteobacteria</taxon>
        <taxon>Pseudomonadales</taxon>
        <taxon>Pseudomonadaceae</taxon>
        <taxon>Pseudomonas</taxon>
    </lineage>
</organism>
<keyword evidence="5 9" id="KW-0378">Hydrolase</keyword>
<proteinExistence type="inferred from homology"/>
<evidence type="ECO:0000256" key="3">
    <source>
        <dbReference type="ARBA" id="ARBA00022723"/>
    </source>
</evidence>
<comment type="function">
    <text evidence="9">Catalyzes the conversion of GTP to 2,5-diamino-6-ribosylamino-4(3H)-pyrimidinone 5'-phosphate (DARP), formate and pyrophosphate.</text>
</comment>
<dbReference type="HAMAP" id="MF_00179">
    <property type="entry name" value="RibA"/>
    <property type="match status" value="1"/>
</dbReference>
<dbReference type="EMBL" id="CP137892">
    <property type="protein sequence ID" value="WPC05428.1"/>
    <property type="molecule type" value="Genomic_DNA"/>
</dbReference>
<evidence type="ECO:0000256" key="4">
    <source>
        <dbReference type="ARBA" id="ARBA00022741"/>
    </source>
</evidence>
<dbReference type="Pfam" id="PF00925">
    <property type="entry name" value="GTP_cyclohydro2"/>
    <property type="match status" value="1"/>
</dbReference>
<evidence type="ECO:0000256" key="7">
    <source>
        <dbReference type="ARBA" id="ARBA00023134"/>
    </source>
</evidence>
<feature type="active site" description="Proton acceptor" evidence="9">
    <location>
        <position position="127"/>
    </location>
</feature>
<keyword evidence="7 9" id="KW-0342">GTP-binding</keyword>
<dbReference type="InterPro" id="IPR036144">
    <property type="entry name" value="RibA-like_sf"/>
</dbReference>
<dbReference type="Gene3D" id="3.40.50.10990">
    <property type="entry name" value="GTP cyclohydrolase II"/>
    <property type="match status" value="1"/>
</dbReference>